<keyword evidence="5 11" id="KW-0067">ATP-binding</keyword>
<keyword evidence="7" id="KW-0413">Isomerase</keyword>
<evidence type="ECO:0000256" key="4">
    <source>
        <dbReference type="ARBA" id="ARBA00022806"/>
    </source>
</evidence>
<dbReference type="PROSITE" id="PS51198">
    <property type="entry name" value="UVRD_HELICASE_ATP_BIND"/>
    <property type="match status" value="1"/>
</dbReference>
<dbReference type="InterPro" id="IPR014016">
    <property type="entry name" value="UvrD-like_ATP-bd"/>
</dbReference>
<dbReference type="EMBL" id="AGEJ01000013">
    <property type="protein sequence ID" value="EMD16806.1"/>
    <property type="molecule type" value="Genomic_DNA"/>
</dbReference>
<dbReference type="GO" id="GO:0005524">
    <property type="term" value="F:ATP binding"/>
    <property type="evidence" value="ECO:0007669"/>
    <property type="project" value="UniProtKB-UniRule"/>
</dbReference>
<dbReference type="GO" id="GO:0043138">
    <property type="term" value="F:3'-5' DNA helicase activity"/>
    <property type="evidence" value="ECO:0007669"/>
    <property type="project" value="UniProtKB-EC"/>
</dbReference>
<evidence type="ECO:0000313" key="15">
    <source>
        <dbReference type="Proteomes" id="UP000011758"/>
    </source>
</evidence>
<dbReference type="Pfam" id="PF00580">
    <property type="entry name" value="UvrD-helicase"/>
    <property type="match status" value="1"/>
</dbReference>
<dbReference type="SUPFAM" id="SSF52540">
    <property type="entry name" value="P-loop containing nucleoside triphosphate hydrolases"/>
    <property type="match status" value="1"/>
</dbReference>
<evidence type="ECO:0000256" key="2">
    <source>
        <dbReference type="ARBA" id="ARBA00022741"/>
    </source>
</evidence>
<dbReference type="PANTHER" id="PTHR11070">
    <property type="entry name" value="UVRD / RECB / PCRA DNA HELICASE FAMILY MEMBER"/>
    <property type="match status" value="1"/>
</dbReference>
<organism evidence="14 15">
    <name type="scientific">Eggerthia catenaformis OT 569 = DSM 20559</name>
    <dbReference type="NCBI Taxonomy" id="999415"/>
    <lineage>
        <taxon>Bacteria</taxon>
        <taxon>Bacillati</taxon>
        <taxon>Bacillota</taxon>
        <taxon>Erysipelotrichia</taxon>
        <taxon>Erysipelotrichales</taxon>
        <taxon>Coprobacillaceae</taxon>
        <taxon>Eggerthia</taxon>
    </lineage>
</organism>
<feature type="domain" description="UvrD-like helicase C-terminal" evidence="13">
    <location>
        <begin position="284"/>
        <end position="553"/>
    </location>
</feature>
<evidence type="ECO:0000259" key="12">
    <source>
        <dbReference type="PROSITE" id="PS51198"/>
    </source>
</evidence>
<feature type="binding site" evidence="11">
    <location>
        <begin position="26"/>
        <end position="33"/>
    </location>
    <ligand>
        <name>ATP</name>
        <dbReference type="ChEBI" id="CHEBI:30616"/>
    </ligand>
</feature>
<evidence type="ECO:0000256" key="7">
    <source>
        <dbReference type="ARBA" id="ARBA00023235"/>
    </source>
</evidence>
<dbReference type="Gene3D" id="1.10.10.160">
    <property type="match status" value="1"/>
</dbReference>
<evidence type="ECO:0000256" key="3">
    <source>
        <dbReference type="ARBA" id="ARBA00022801"/>
    </source>
</evidence>
<dbReference type="EC" id="5.6.2.4" evidence="9"/>
<evidence type="ECO:0000256" key="8">
    <source>
        <dbReference type="ARBA" id="ARBA00034617"/>
    </source>
</evidence>
<dbReference type="GO" id="GO:0033202">
    <property type="term" value="C:DNA helicase complex"/>
    <property type="evidence" value="ECO:0007669"/>
    <property type="project" value="TreeGrafter"/>
</dbReference>
<dbReference type="STRING" id="999415.HMPREF9943_00848"/>
<dbReference type="PATRIC" id="fig|999415.3.peg.854"/>
<dbReference type="GO" id="GO:0003677">
    <property type="term" value="F:DNA binding"/>
    <property type="evidence" value="ECO:0007669"/>
    <property type="project" value="UniProtKB-KW"/>
</dbReference>
<dbReference type="PANTHER" id="PTHR11070:SF2">
    <property type="entry name" value="ATP-DEPENDENT DNA HELICASE SRS2"/>
    <property type="match status" value="1"/>
</dbReference>
<accession>M2Q3G0</accession>
<feature type="domain" description="UvrD-like helicase ATP-binding" evidence="12">
    <location>
        <begin position="5"/>
        <end position="283"/>
    </location>
</feature>
<keyword evidence="6" id="KW-0238">DNA-binding</keyword>
<dbReference type="GO" id="GO:0000725">
    <property type="term" value="P:recombinational repair"/>
    <property type="evidence" value="ECO:0007669"/>
    <property type="project" value="TreeGrafter"/>
</dbReference>
<keyword evidence="4 11" id="KW-0347">Helicase</keyword>
<evidence type="ECO:0000256" key="5">
    <source>
        <dbReference type="ARBA" id="ARBA00022840"/>
    </source>
</evidence>
<evidence type="ECO:0000256" key="1">
    <source>
        <dbReference type="ARBA" id="ARBA00009922"/>
    </source>
</evidence>
<dbReference type="InterPro" id="IPR014017">
    <property type="entry name" value="DNA_helicase_UvrD-like_C"/>
</dbReference>
<keyword evidence="2 11" id="KW-0547">Nucleotide-binding</keyword>
<dbReference type="GO" id="GO:0016887">
    <property type="term" value="F:ATP hydrolysis activity"/>
    <property type="evidence" value="ECO:0007669"/>
    <property type="project" value="RHEA"/>
</dbReference>
<dbReference type="Proteomes" id="UP000011758">
    <property type="component" value="Unassembled WGS sequence"/>
</dbReference>
<dbReference type="eggNOG" id="COG0210">
    <property type="taxonomic scope" value="Bacteria"/>
</dbReference>
<dbReference type="Pfam" id="PF13361">
    <property type="entry name" value="UvrD_C"/>
    <property type="match status" value="1"/>
</dbReference>
<evidence type="ECO:0000256" key="9">
    <source>
        <dbReference type="ARBA" id="ARBA00034808"/>
    </source>
</evidence>
<dbReference type="InterPro" id="IPR027417">
    <property type="entry name" value="P-loop_NTPase"/>
</dbReference>
<dbReference type="Gene3D" id="3.40.50.300">
    <property type="entry name" value="P-loop containing nucleotide triphosphate hydrolases"/>
    <property type="match status" value="2"/>
</dbReference>
<keyword evidence="3 11" id="KW-0378">Hydrolase</keyword>
<evidence type="ECO:0000256" key="6">
    <source>
        <dbReference type="ARBA" id="ARBA00023125"/>
    </source>
</evidence>
<dbReference type="InterPro" id="IPR000212">
    <property type="entry name" value="DNA_helicase_UvrD/REP"/>
</dbReference>
<evidence type="ECO:0000313" key="14">
    <source>
        <dbReference type="EMBL" id="EMD16806.1"/>
    </source>
</evidence>
<dbReference type="CDD" id="cd17932">
    <property type="entry name" value="DEXQc_UvrD"/>
    <property type="match status" value="1"/>
</dbReference>
<dbReference type="PROSITE" id="PS51217">
    <property type="entry name" value="UVRD_HELICASE_CTER"/>
    <property type="match status" value="1"/>
</dbReference>
<keyword evidence="15" id="KW-1185">Reference proteome</keyword>
<evidence type="ECO:0000259" key="13">
    <source>
        <dbReference type="PROSITE" id="PS51217"/>
    </source>
</evidence>
<protein>
    <recommendedName>
        <fullName evidence="9">DNA 3'-5' helicase</fullName>
        <ecNumber evidence="9">5.6.2.4</ecNumber>
    </recommendedName>
</protein>
<sequence length="713" mass="82311">MNLKKLLNEKQYEAATYLDSHLRIIAGAGSGKTRVITYRIAYLIENIGVYPKNILAITFTNKAANEMKERVEKILGTQALGSTISTIHSMCVRVLRQHISKLGYGHNFIIMDEEDQKALVKKLLKELSLDSKIYTPKSLIHYISSYKTAFITPKKALSMNSLKGEKDKAKLYQAYEDYNRAHNMLDFDDLLLKTLELFRDNPDIVERWSQRYQYVHVDEFQDVGEIEYELISFFGKDSIVCVVGDPDQTIYSFRGSDVNFIINFDQDYEDVKTIYLNQNYRSTKNILEVSNNLIRKNKNRLDKELFSNLEEGTKTIHFSGRSEEAEAQYVADQIEILRTKYDLSYKDFAVLYRANYLSRSVEQILIKMKIPYRIFGGLKFFSRKEIKDALSYIRLLVSNDDLSFERIINVPTRNIGIKTLEKIQAIAINHRISDYEAICYYMKEMNLSVKVQSQLKNLIQIMENARLSKDNPEDIFDHMFKDLGYYEMLEKNEEKSRIENLMELKSSIAGYMRDHPDTADFESYLQEIALYTSQDTVGEGDYVSLMSIHMAKGLEFEYVFVTGLSENIFPSLHALEEEGNDGLEEERRLAYVAFTRAKKALYLTDSQGFSYISHSPKLTSRFISELGKNKVEHIGAKNKFKTENYINTKETVEEMIGDNEITDWKAGDLLIHDVFGKGVVVNVNGEMLDVAFNIPYGLKTLMGSHKAIKRLSN</sequence>
<gene>
    <name evidence="14" type="ORF">HMPREF9943_00848</name>
</gene>
<dbReference type="GO" id="GO:0005829">
    <property type="term" value="C:cytosol"/>
    <property type="evidence" value="ECO:0007669"/>
    <property type="project" value="TreeGrafter"/>
</dbReference>
<dbReference type="OrthoDB" id="9810135at2"/>
<comment type="catalytic activity">
    <reaction evidence="10">
        <text>ATP + H2O = ADP + phosphate + H(+)</text>
        <dbReference type="Rhea" id="RHEA:13065"/>
        <dbReference type="ChEBI" id="CHEBI:15377"/>
        <dbReference type="ChEBI" id="CHEBI:15378"/>
        <dbReference type="ChEBI" id="CHEBI:30616"/>
        <dbReference type="ChEBI" id="CHEBI:43474"/>
        <dbReference type="ChEBI" id="CHEBI:456216"/>
        <dbReference type="EC" id="5.6.2.4"/>
    </reaction>
</comment>
<dbReference type="CDD" id="cd18807">
    <property type="entry name" value="SF1_C_UvrD"/>
    <property type="match status" value="1"/>
</dbReference>
<name>M2Q3G0_9FIRM</name>
<comment type="similarity">
    <text evidence="1">Belongs to the helicase family. UvrD subfamily.</text>
</comment>
<comment type="catalytic activity">
    <reaction evidence="8">
        <text>Couples ATP hydrolysis with the unwinding of duplex DNA by translocating in the 3'-5' direction.</text>
        <dbReference type="EC" id="5.6.2.4"/>
    </reaction>
</comment>
<evidence type="ECO:0000256" key="10">
    <source>
        <dbReference type="ARBA" id="ARBA00048988"/>
    </source>
</evidence>
<dbReference type="InterPro" id="IPR013986">
    <property type="entry name" value="DExx_box_DNA_helicase_dom_sf"/>
</dbReference>
<comment type="caution">
    <text evidence="14">The sequence shown here is derived from an EMBL/GenBank/DDBJ whole genome shotgun (WGS) entry which is preliminary data.</text>
</comment>
<dbReference type="RefSeq" id="WP_004802360.1">
    <property type="nucleotide sequence ID" value="NZ_KB446647.1"/>
</dbReference>
<evidence type="ECO:0000256" key="11">
    <source>
        <dbReference type="PROSITE-ProRule" id="PRU00560"/>
    </source>
</evidence>
<proteinExistence type="inferred from homology"/>
<reference evidence="14 15" key="1">
    <citation type="submission" date="2013-02" db="EMBL/GenBank/DDBJ databases">
        <title>The Genome Sequence of Lactobacillus catenaformis F0143.</title>
        <authorList>
            <consortium name="The Broad Institute Genome Sequencing Platform"/>
            <person name="Earl A."/>
            <person name="Ward D."/>
            <person name="Feldgarden M."/>
            <person name="Gevers D."/>
            <person name="Izard J."/>
            <person name="Blanton J.M."/>
            <person name="Mathney J."/>
            <person name="Dewhirst F.E."/>
            <person name="Young S.K."/>
            <person name="Zeng Q."/>
            <person name="Gargeya S."/>
            <person name="Fitzgerald M."/>
            <person name="Haas B."/>
            <person name="Abouelleil A."/>
            <person name="Alvarado L."/>
            <person name="Arachchi H.M."/>
            <person name="Berlin A."/>
            <person name="Chapman S.B."/>
            <person name="Gearin G."/>
            <person name="Goldberg J."/>
            <person name="Griggs A."/>
            <person name="Gujja S."/>
            <person name="Hansen M."/>
            <person name="Heiman D."/>
            <person name="Howarth C."/>
            <person name="Larimer J."/>
            <person name="Lui A."/>
            <person name="MacDonald P.J.P."/>
            <person name="McCowen C."/>
            <person name="Montmayeur A."/>
            <person name="Murphy C."/>
            <person name="Neiman D."/>
            <person name="Pearson M."/>
            <person name="Priest M."/>
            <person name="Roberts A."/>
            <person name="Saif S."/>
            <person name="Shea T."/>
            <person name="Sisk P."/>
            <person name="Stolte C."/>
            <person name="Sykes S."/>
            <person name="Wortman J."/>
            <person name="Nusbaum C."/>
            <person name="Birren B."/>
        </authorList>
    </citation>
    <scope>NUCLEOTIDE SEQUENCE [LARGE SCALE GENOMIC DNA]</scope>
    <source>
        <strain evidence="14 15">OT 569</strain>
    </source>
</reference>
<dbReference type="Gene3D" id="1.10.486.10">
    <property type="entry name" value="PCRA, domain 4"/>
    <property type="match status" value="1"/>
</dbReference>
<dbReference type="BioCyc" id="ECAT999415-HMP:GTTI-871-MONOMER"/>
<dbReference type="AlphaFoldDB" id="M2Q3G0"/>